<accession>A0A212CBE7</accession>
<dbReference type="AlphaFoldDB" id="A0A212CBE7"/>
<name>A0A212CBE7_CEREH</name>
<keyword evidence="2" id="KW-1185">Reference proteome</keyword>
<dbReference type="EMBL" id="MKHE01000023">
    <property type="protein sequence ID" value="OWK03310.1"/>
    <property type="molecule type" value="Genomic_DNA"/>
</dbReference>
<dbReference type="Proteomes" id="UP000242450">
    <property type="component" value="Chromosome 23"/>
</dbReference>
<protein>
    <submittedName>
        <fullName evidence="1">Uncharacterized protein</fullName>
    </submittedName>
</protein>
<gene>
    <name evidence="1" type="ORF">Celaphus_00007692</name>
</gene>
<organism evidence="1 2">
    <name type="scientific">Cervus elaphus hippelaphus</name>
    <name type="common">European red deer</name>
    <dbReference type="NCBI Taxonomy" id="46360"/>
    <lineage>
        <taxon>Eukaryota</taxon>
        <taxon>Metazoa</taxon>
        <taxon>Chordata</taxon>
        <taxon>Craniata</taxon>
        <taxon>Vertebrata</taxon>
        <taxon>Euteleostomi</taxon>
        <taxon>Mammalia</taxon>
        <taxon>Eutheria</taxon>
        <taxon>Laurasiatheria</taxon>
        <taxon>Artiodactyla</taxon>
        <taxon>Ruminantia</taxon>
        <taxon>Pecora</taxon>
        <taxon>Cervidae</taxon>
        <taxon>Cervinae</taxon>
        <taxon>Cervus</taxon>
    </lineage>
</organism>
<proteinExistence type="predicted"/>
<sequence length="160" mass="17781">MPRSPALTRIARARPQRAAPNVRPSIGPEGAGRDVRLRLAAPQAPPREGAWRFGLEQLKPLGAAAGCLRERWRGADGRHPAPRPATLTVGRGVGGGADPWTQQERFLQYVEAVMLWETGILKKLWLFFQRMKQVKACYGKQPLYSVEEYQFSTAISKGAF</sequence>
<evidence type="ECO:0000313" key="1">
    <source>
        <dbReference type="EMBL" id="OWK03310.1"/>
    </source>
</evidence>
<reference evidence="1 2" key="1">
    <citation type="journal article" date="2018" name="Mol. Genet. Genomics">
        <title>The red deer Cervus elaphus genome CerEla1.0: sequencing, annotating, genes, and chromosomes.</title>
        <authorList>
            <person name="Bana N.A."/>
            <person name="Nyiri A."/>
            <person name="Nagy J."/>
            <person name="Frank K."/>
            <person name="Nagy T."/>
            <person name="Steger V."/>
            <person name="Schiller M."/>
            <person name="Lakatos P."/>
            <person name="Sugar L."/>
            <person name="Horn P."/>
            <person name="Barta E."/>
            <person name="Orosz L."/>
        </authorList>
    </citation>
    <scope>NUCLEOTIDE SEQUENCE [LARGE SCALE GENOMIC DNA]</scope>
    <source>
        <strain evidence="1">Hungarian</strain>
    </source>
</reference>
<evidence type="ECO:0000313" key="2">
    <source>
        <dbReference type="Proteomes" id="UP000242450"/>
    </source>
</evidence>
<comment type="caution">
    <text evidence="1">The sequence shown here is derived from an EMBL/GenBank/DDBJ whole genome shotgun (WGS) entry which is preliminary data.</text>
</comment>